<evidence type="ECO:0000313" key="1">
    <source>
        <dbReference type="EMBL" id="CAD2103938.1"/>
    </source>
</evidence>
<accession>A0A6V7SXL0</accession>
<sequence>MKIHRKKRQKKMITTVVSPIVTLQSAPVVYTTTYNVVPQTVVYTFPQTIPIIKNIQVIPAPQVCLSYAYASPVTVII</sequence>
<name>A0A6V7SXL0_PLAVN</name>
<organism evidence="1 2">
    <name type="scientific">Plasmodium vinckei brucechwatti</name>
    <dbReference type="NCBI Taxonomy" id="119398"/>
    <lineage>
        <taxon>Eukaryota</taxon>
        <taxon>Sar</taxon>
        <taxon>Alveolata</taxon>
        <taxon>Apicomplexa</taxon>
        <taxon>Aconoidasida</taxon>
        <taxon>Haemosporida</taxon>
        <taxon>Plasmodiidae</taxon>
        <taxon>Plasmodium</taxon>
        <taxon>Plasmodium (Vinckeia)</taxon>
    </lineage>
</organism>
<dbReference type="VEuPathDB" id="PlasmoDB:PVBDA_1401320"/>
<proteinExistence type="predicted"/>
<evidence type="ECO:0000313" key="2">
    <source>
        <dbReference type="Proteomes" id="UP000515550"/>
    </source>
</evidence>
<reference evidence="1 2" key="1">
    <citation type="submission" date="2020-08" db="EMBL/GenBank/DDBJ databases">
        <authorList>
            <person name="Ramaprasad A."/>
        </authorList>
    </citation>
    <scope>NUCLEOTIDE SEQUENCE [LARGE SCALE GENOMIC DNA]</scope>
</reference>
<dbReference type="AlphaFoldDB" id="A0A6V7SXL0"/>
<dbReference type="EMBL" id="LR865392">
    <property type="protein sequence ID" value="CAD2103938.1"/>
    <property type="molecule type" value="Genomic_DNA"/>
</dbReference>
<dbReference type="Proteomes" id="UP000515550">
    <property type="component" value="Chromosome PVBDA_14"/>
</dbReference>
<gene>
    <name evidence="1" type="ORF">PVBDA_1401320</name>
</gene>
<protein>
    <submittedName>
        <fullName evidence="1">Uncharacterized protein</fullName>
    </submittedName>
</protein>